<dbReference type="OrthoDB" id="3180714at2759"/>
<dbReference type="KEGG" id="ela:UCREL1_4473"/>
<evidence type="ECO:0000259" key="2">
    <source>
        <dbReference type="PROSITE" id="PS50280"/>
    </source>
</evidence>
<evidence type="ECO:0000313" key="4">
    <source>
        <dbReference type="Proteomes" id="UP000012174"/>
    </source>
</evidence>
<accession>M7SW64</accession>
<dbReference type="eggNOG" id="ENOG502SBR1">
    <property type="taxonomic scope" value="Eukaryota"/>
</dbReference>
<proteinExistence type="predicted"/>
<dbReference type="Pfam" id="PF00856">
    <property type="entry name" value="SET"/>
    <property type="match status" value="1"/>
</dbReference>
<feature type="domain" description="SET" evidence="2">
    <location>
        <begin position="193"/>
        <end position="333"/>
    </location>
</feature>
<reference evidence="4" key="1">
    <citation type="journal article" date="2013" name="Genome Announc.">
        <title>Draft genome sequence of the grapevine dieback fungus Eutypa lata UCR-EL1.</title>
        <authorList>
            <person name="Blanco-Ulate B."/>
            <person name="Rolshausen P.E."/>
            <person name="Cantu D."/>
        </authorList>
    </citation>
    <scope>NUCLEOTIDE SEQUENCE [LARGE SCALE GENOMIC DNA]</scope>
    <source>
        <strain evidence="4">UCR-EL1</strain>
    </source>
</reference>
<gene>
    <name evidence="3" type="ORF">UCREL1_4473</name>
</gene>
<protein>
    <submittedName>
        <fullName evidence="3">Putative duf1772 domain containing protein</fullName>
    </submittedName>
</protein>
<dbReference type="SUPFAM" id="SSF82199">
    <property type="entry name" value="SET domain"/>
    <property type="match status" value="1"/>
</dbReference>
<feature type="compositionally biased region" description="Basic and acidic residues" evidence="1">
    <location>
        <begin position="9"/>
        <end position="36"/>
    </location>
</feature>
<dbReference type="AlphaFoldDB" id="M7SW64"/>
<evidence type="ECO:0000313" key="3">
    <source>
        <dbReference type="EMBL" id="EMR68507.1"/>
    </source>
</evidence>
<sequence>MTDYSELEVPDHVSYQDETYDHGSRDDNNGQLDGREGSGASARPWTPITVLSPDMSDEDEQDALAYLIDDEDSDDTIVVNDEASYLGSSDDTTVGSRSSDETIIASPGFIRLPDYGGYPLFRLSSRGGSPSSSMICEGSSDSDDGVIMGSIGRVADYDDDDDDDDYHQSEPLIPGDCSPKFTAEDPLPPIGYPELYANEYFQIQDSHLSGLGAFSVRDIEQGTVILTEKALFHATERNLYDVLEQLHPDYQASFNRLHAYYQSPRIDRKTAIFRTNGFATTEGLSIFLVASRFNNACPKRNNLEFSYNKAKQCLVLKASKDIPAKTELTIFYGGTPPVLFQKWGFRCTCGACQPLTNAECSELTCSSLNWYS</sequence>
<dbReference type="InterPro" id="IPR001214">
    <property type="entry name" value="SET_dom"/>
</dbReference>
<dbReference type="PROSITE" id="PS50280">
    <property type="entry name" value="SET"/>
    <property type="match status" value="1"/>
</dbReference>
<dbReference type="Proteomes" id="UP000012174">
    <property type="component" value="Unassembled WGS sequence"/>
</dbReference>
<dbReference type="PANTHER" id="PTHR47332">
    <property type="entry name" value="SET DOMAIN-CONTAINING PROTEIN 5"/>
    <property type="match status" value="1"/>
</dbReference>
<evidence type="ECO:0000256" key="1">
    <source>
        <dbReference type="SAM" id="MobiDB-lite"/>
    </source>
</evidence>
<dbReference type="PANTHER" id="PTHR47332:SF4">
    <property type="entry name" value="SET DOMAIN-CONTAINING PROTEIN 5"/>
    <property type="match status" value="1"/>
</dbReference>
<dbReference type="CDD" id="cd20071">
    <property type="entry name" value="SET_SMYD"/>
    <property type="match status" value="1"/>
</dbReference>
<dbReference type="STRING" id="1287681.M7SW64"/>
<dbReference type="HOGENOM" id="CLU_744005_0_0_1"/>
<name>M7SW64_EUTLA</name>
<dbReference type="EMBL" id="KB706231">
    <property type="protein sequence ID" value="EMR68507.1"/>
    <property type="molecule type" value="Genomic_DNA"/>
</dbReference>
<dbReference type="Gene3D" id="2.170.270.10">
    <property type="entry name" value="SET domain"/>
    <property type="match status" value="1"/>
</dbReference>
<feature type="region of interest" description="Disordered" evidence="1">
    <location>
        <begin position="1"/>
        <end position="61"/>
    </location>
</feature>
<dbReference type="InterPro" id="IPR053185">
    <property type="entry name" value="SET_domain_protein"/>
</dbReference>
<organism evidence="3 4">
    <name type="scientific">Eutypa lata (strain UCR-EL1)</name>
    <name type="common">Grapevine dieback disease fungus</name>
    <name type="synonym">Eutypa armeniacae</name>
    <dbReference type="NCBI Taxonomy" id="1287681"/>
    <lineage>
        <taxon>Eukaryota</taxon>
        <taxon>Fungi</taxon>
        <taxon>Dikarya</taxon>
        <taxon>Ascomycota</taxon>
        <taxon>Pezizomycotina</taxon>
        <taxon>Sordariomycetes</taxon>
        <taxon>Xylariomycetidae</taxon>
        <taxon>Xylariales</taxon>
        <taxon>Diatrypaceae</taxon>
        <taxon>Eutypa</taxon>
    </lineage>
</organism>
<dbReference type="InterPro" id="IPR046341">
    <property type="entry name" value="SET_dom_sf"/>
</dbReference>
<keyword evidence="4" id="KW-1185">Reference proteome</keyword>